<dbReference type="PANTHER" id="PTHR47816">
    <property type="entry name" value="RIBOSOMAL RNA SMALL SUBUNIT METHYLTRANSFERASE C"/>
    <property type="match status" value="1"/>
</dbReference>
<name>A0A4P6UZL8_9HYPH</name>
<keyword evidence="2" id="KW-0698">rRNA processing</keyword>
<dbReference type="PANTHER" id="PTHR47816:SF4">
    <property type="entry name" value="RIBOSOMAL RNA SMALL SUBUNIT METHYLTRANSFERASE C"/>
    <property type="match status" value="1"/>
</dbReference>
<keyword evidence="3 7" id="KW-0489">Methyltransferase</keyword>
<evidence type="ECO:0000256" key="3">
    <source>
        <dbReference type="ARBA" id="ARBA00022603"/>
    </source>
</evidence>
<dbReference type="InterPro" id="IPR029063">
    <property type="entry name" value="SAM-dependent_MTases_sf"/>
</dbReference>
<dbReference type="RefSeq" id="WP_131615401.1">
    <property type="nucleotide sequence ID" value="NZ_CP036532.1"/>
</dbReference>
<accession>A0A4P6UZL8</accession>
<keyword evidence="8" id="KW-1185">Reference proteome</keyword>
<dbReference type="OrthoDB" id="9816072at2"/>
<dbReference type="Proteomes" id="UP000293719">
    <property type="component" value="Chromosome"/>
</dbReference>
<dbReference type="Pfam" id="PF05175">
    <property type="entry name" value="MTS"/>
    <property type="match status" value="1"/>
</dbReference>
<dbReference type="EMBL" id="CP036532">
    <property type="protein sequence ID" value="QBK29686.1"/>
    <property type="molecule type" value="Genomic_DNA"/>
</dbReference>
<proteinExistence type="predicted"/>
<dbReference type="InterPro" id="IPR007848">
    <property type="entry name" value="Small_mtfrase_dom"/>
</dbReference>
<feature type="domain" description="Methyltransferase small" evidence="6">
    <location>
        <begin position="167"/>
        <end position="331"/>
    </location>
</feature>
<reference evidence="7 8" key="1">
    <citation type="journal article" date="2017" name="Int. J. Syst. Evol. Microbiol.">
        <title>Roseitalea porphyridii gen. nov., sp. nov., isolated from a red alga, and reclassification of Hoeflea suaedae Chung et al. 2013 as Pseudohoeflea suaedae gen. nov., comb. nov.</title>
        <authorList>
            <person name="Hyeon J.W."/>
            <person name="Jeong S.E."/>
            <person name="Baek K."/>
            <person name="Jeon C.O."/>
        </authorList>
    </citation>
    <scope>NUCLEOTIDE SEQUENCE [LARGE SCALE GENOMIC DNA]</scope>
    <source>
        <strain evidence="7 8">MA7-20</strain>
    </source>
</reference>
<protein>
    <submittedName>
        <fullName evidence="7">Class I SAM-dependent methyltransferase</fullName>
    </submittedName>
</protein>
<dbReference type="GO" id="GO:0003676">
    <property type="term" value="F:nucleic acid binding"/>
    <property type="evidence" value="ECO:0007669"/>
    <property type="project" value="InterPro"/>
</dbReference>
<dbReference type="CDD" id="cd02440">
    <property type="entry name" value="AdoMet_MTases"/>
    <property type="match status" value="1"/>
</dbReference>
<evidence type="ECO:0000313" key="7">
    <source>
        <dbReference type="EMBL" id="QBK29686.1"/>
    </source>
</evidence>
<keyword evidence="5" id="KW-0949">S-adenosyl-L-methionine</keyword>
<dbReference type="GO" id="GO:0032259">
    <property type="term" value="P:methylation"/>
    <property type="evidence" value="ECO:0007669"/>
    <property type="project" value="UniProtKB-KW"/>
</dbReference>
<dbReference type="InterPro" id="IPR046977">
    <property type="entry name" value="RsmC/RlmG"/>
</dbReference>
<dbReference type="GO" id="GO:0006364">
    <property type="term" value="P:rRNA processing"/>
    <property type="evidence" value="ECO:0007669"/>
    <property type="project" value="UniProtKB-KW"/>
</dbReference>
<evidence type="ECO:0000313" key="8">
    <source>
        <dbReference type="Proteomes" id="UP000293719"/>
    </source>
</evidence>
<evidence type="ECO:0000256" key="4">
    <source>
        <dbReference type="ARBA" id="ARBA00022679"/>
    </source>
</evidence>
<dbReference type="SUPFAM" id="SSF53335">
    <property type="entry name" value="S-adenosyl-L-methionine-dependent methyltransferases"/>
    <property type="match status" value="1"/>
</dbReference>
<dbReference type="GeneID" id="90766285"/>
<dbReference type="AlphaFoldDB" id="A0A4P6UZL8"/>
<keyword evidence="1" id="KW-0963">Cytoplasm</keyword>
<dbReference type="KEGG" id="rpod:E0E05_03165"/>
<evidence type="ECO:0000256" key="1">
    <source>
        <dbReference type="ARBA" id="ARBA00022490"/>
    </source>
</evidence>
<sequence length="347" mass="36827">MDRAAGTLALPFARDALPTPTGRWVFLNAVADQTLAMLFADAELVCEQPERPAFLALERAGLAVAPAIDDAPAGRFDGAMVLLGRHRRLNEARIARAARLVRAGAPVLVAGDKMVGAASARKWVKGRLDVSGALSKHHAQLFWFAAEAAAFEDVVLARTEPAPGMAAAPGMFSADGIDAGSVLLARSIDARVTGTVADLGAGWGFLTARVLQAGRPSALTLVEAYKPALEAALENVEPLAGAVPVTGLWRDVTAEPVPGPFDWIVMNPPFHTGRAGEPELGRRFIEAAADALAPRGRLLMVANRQLPYERTLAERFADVRTHAEADGYKVIEAGGVRRGAETGRRRR</sequence>
<evidence type="ECO:0000256" key="2">
    <source>
        <dbReference type="ARBA" id="ARBA00022552"/>
    </source>
</evidence>
<dbReference type="Gene3D" id="3.40.50.150">
    <property type="entry name" value="Vaccinia Virus protein VP39"/>
    <property type="match status" value="2"/>
</dbReference>
<dbReference type="PROSITE" id="PS00092">
    <property type="entry name" value="N6_MTASE"/>
    <property type="match status" value="1"/>
</dbReference>
<dbReference type="GO" id="GO:0008757">
    <property type="term" value="F:S-adenosylmethionine-dependent methyltransferase activity"/>
    <property type="evidence" value="ECO:0007669"/>
    <property type="project" value="InterPro"/>
</dbReference>
<evidence type="ECO:0000256" key="5">
    <source>
        <dbReference type="ARBA" id="ARBA00022691"/>
    </source>
</evidence>
<evidence type="ECO:0000259" key="6">
    <source>
        <dbReference type="Pfam" id="PF05175"/>
    </source>
</evidence>
<dbReference type="GO" id="GO:0008170">
    <property type="term" value="F:N-methyltransferase activity"/>
    <property type="evidence" value="ECO:0007669"/>
    <property type="project" value="UniProtKB-ARBA"/>
</dbReference>
<dbReference type="InterPro" id="IPR002052">
    <property type="entry name" value="DNA_methylase_N6_adenine_CS"/>
</dbReference>
<organism evidence="7 8">
    <name type="scientific">Roseitalea porphyridii</name>
    <dbReference type="NCBI Taxonomy" id="1852022"/>
    <lineage>
        <taxon>Bacteria</taxon>
        <taxon>Pseudomonadati</taxon>
        <taxon>Pseudomonadota</taxon>
        <taxon>Alphaproteobacteria</taxon>
        <taxon>Hyphomicrobiales</taxon>
        <taxon>Ahrensiaceae</taxon>
        <taxon>Roseitalea</taxon>
    </lineage>
</organism>
<gene>
    <name evidence="7" type="ORF">E0E05_03165</name>
</gene>
<keyword evidence="4 7" id="KW-0808">Transferase</keyword>